<evidence type="ECO:0000256" key="2">
    <source>
        <dbReference type="ARBA" id="ARBA00010527"/>
    </source>
</evidence>
<reference evidence="17 18" key="1">
    <citation type="submission" date="2019-06" db="EMBL/GenBank/DDBJ databases">
        <title>Draft genome of Aliikangiella marina GYP-15.</title>
        <authorList>
            <person name="Wang G."/>
        </authorList>
    </citation>
    <scope>NUCLEOTIDE SEQUENCE [LARGE SCALE GENOMIC DNA]</scope>
    <source>
        <strain evidence="17 18">GYP-15</strain>
    </source>
</reference>
<sequence>MESARTFLFIAFAVLTFLLYLEWQEYNAPPPVEKAPIVSSLNTPTTIPTTADPVASSSSTDDIAGELPTSSSTPEIKPSNTNNRALIMVTTDVLRVTINPVQGDLVSAELLNYKETLEENSQPINILENRNGRVYEALSGLYGENAPNFPGNVAIFDSSQRNYELTEGDDSIDVDLTWTNAKGVVYTKRYTFSRAKYNVEVKYLVNNQSGEKIANRMFTALKRDMREPEGQKSEGIGMTSYIGPAYSTEESKYEKYDFEDLQEADLNTQTQGGWVAMLQHYFVSAWVPRNNDVNKIDTTTDNLGKSGLVQIRITQDWQWIEPGQTGEYAATFYVGPKIQAELEQIADGLELTVDYGFLWWIGQPIFFLLLFFQGFVINWGVAIILVTFAIKMLLYPLARAQYRSFAKMRLLQPKLTAMKERYGDDRQQFSMKMMELYKKEKVNPLGGCFPLLVQMPVFIALYWVLMESVELRHAPFMLWIDDLAVKDPYWVLPLLMGASMYLMQKMQPTSPTMDPMQQKIFQMMPVFMTVFFVFFPAGLVLYWLMNNLISIAQQLYITNQFNKEQEAKNLAKGK</sequence>
<dbReference type="HAMAP" id="MF_01810">
    <property type="entry name" value="YidC_type1"/>
    <property type="match status" value="1"/>
</dbReference>
<feature type="compositionally biased region" description="Polar residues" evidence="14">
    <location>
        <begin position="48"/>
        <end position="61"/>
    </location>
</feature>
<dbReference type="PANTHER" id="PTHR12428:SF65">
    <property type="entry name" value="CYTOCHROME C OXIDASE ASSEMBLY PROTEIN COX18, MITOCHONDRIAL"/>
    <property type="match status" value="1"/>
</dbReference>
<feature type="transmembrane region" description="Helical" evidence="13">
    <location>
        <begin position="524"/>
        <end position="545"/>
    </location>
</feature>
<dbReference type="InterPro" id="IPR028055">
    <property type="entry name" value="YidC/Oxa/ALB_C"/>
</dbReference>
<dbReference type="Proteomes" id="UP000317839">
    <property type="component" value="Unassembled WGS sequence"/>
</dbReference>
<dbReference type="InterPro" id="IPR019998">
    <property type="entry name" value="Membr_insert_YidC"/>
</dbReference>
<evidence type="ECO:0000259" key="16">
    <source>
        <dbReference type="Pfam" id="PF14849"/>
    </source>
</evidence>
<keyword evidence="4 13" id="KW-0813">Transport</keyword>
<feature type="domain" description="Membrane insertase YidC/Oxa/ALB C-terminal" evidence="15">
    <location>
        <begin position="379"/>
        <end position="558"/>
    </location>
</feature>
<keyword evidence="9 13" id="KW-0472">Membrane</keyword>
<dbReference type="InterPro" id="IPR038221">
    <property type="entry name" value="YidC_periplasmic_sf"/>
</dbReference>
<feature type="region of interest" description="Disordered" evidence="14">
    <location>
        <begin position="48"/>
        <end position="79"/>
    </location>
</feature>
<dbReference type="GO" id="GO:0051205">
    <property type="term" value="P:protein insertion into membrane"/>
    <property type="evidence" value="ECO:0007669"/>
    <property type="project" value="TreeGrafter"/>
</dbReference>
<dbReference type="PRINTS" id="PR01900">
    <property type="entry name" value="YIDCPROTEIN"/>
</dbReference>
<dbReference type="AlphaFoldDB" id="A0A545T1G6"/>
<keyword evidence="18" id="KW-1185">Reference proteome</keyword>
<comment type="similarity">
    <text evidence="2 13">Belongs to the OXA1/ALB3/YidC family. Type 1 subfamily.</text>
</comment>
<accession>A0A545T1G6</accession>
<dbReference type="NCBIfam" id="TIGR03592">
    <property type="entry name" value="yidC_oxa1_cterm"/>
    <property type="match status" value="1"/>
</dbReference>
<keyword evidence="7 13" id="KW-0653">Protein transport</keyword>
<dbReference type="NCBIfam" id="TIGR03593">
    <property type="entry name" value="yidC_nterm"/>
    <property type="match status" value="1"/>
</dbReference>
<evidence type="ECO:0000256" key="8">
    <source>
        <dbReference type="ARBA" id="ARBA00022989"/>
    </source>
</evidence>
<evidence type="ECO:0000256" key="10">
    <source>
        <dbReference type="ARBA" id="ARBA00023186"/>
    </source>
</evidence>
<dbReference type="InterPro" id="IPR028053">
    <property type="entry name" value="Membr_insert_YidC_N"/>
</dbReference>
<keyword evidence="6 13" id="KW-0812">Transmembrane</keyword>
<comment type="subcellular location">
    <subcellularLocation>
        <location evidence="1">Cell inner membrane</location>
        <topology evidence="1">Multi-pass membrane protein</topology>
    </subcellularLocation>
    <subcellularLocation>
        <location evidence="13">Cell membrane</location>
        <topology evidence="13">Multi-pass membrane protein</topology>
    </subcellularLocation>
</comment>
<dbReference type="CDD" id="cd20070">
    <property type="entry name" value="5TM_YidC_Alb3"/>
    <property type="match status" value="1"/>
</dbReference>
<evidence type="ECO:0000256" key="9">
    <source>
        <dbReference type="ARBA" id="ARBA00023136"/>
    </source>
</evidence>
<keyword evidence="5 13" id="KW-1003">Cell membrane</keyword>
<name>A0A545T1G6_9GAMM</name>
<comment type="subunit">
    <text evidence="13">Interacts with the Sec translocase complex via SecD. Specifically interacts with transmembrane segments of nascent integral membrane proteins during membrane integration.</text>
</comment>
<evidence type="ECO:0000256" key="3">
    <source>
        <dbReference type="ARBA" id="ARBA00015325"/>
    </source>
</evidence>
<dbReference type="GO" id="GO:0015031">
    <property type="term" value="P:protein transport"/>
    <property type="evidence" value="ECO:0007669"/>
    <property type="project" value="UniProtKB-KW"/>
</dbReference>
<feature type="compositionally biased region" description="Polar residues" evidence="14">
    <location>
        <begin position="68"/>
        <end position="79"/>
    </location>
</feature>
<feature type="domain" description="Membrane insertase YidC N-terminal" evidence="16">
    <location>
        <begin position="87"/>
        <end position="368"/>
    </location>
</feature>
<evidence type="ECO:0000313" key="18">
    <source>
        <dbReference type="Proteomes" id="UP000317839"/>
    </source>
</evidence>
<feature type="transmembrane region" description="Helical" evidence="13">
    <location>
        <begin position="442"/>
        <end position="465"/>
    </location>
</feature>
<organism evidence="17 18">
    <name type="scientific">Aliikangiella marina</name>
    <dbReference type="NCBI Taxonomy" id="1712262"/>
    <lineage>
        <taxon>Bacteria</taxon>
        <taxon>Pseudomonadati</taxon>
        <taxon>Pseudomonadota</taxon>
        <taxon>Gammaproteobacteria</taxon>
        <taxon>Oceanospirillales</taxon>
        <taxon>Pleioneaceae</taxon>
        <taxon>Aliikangiella</taxon>
    </lineage>
</organism>
<keyword evidence="8 13" id="KW-1133">Transmembrane helix</keyword>
<evidence type="ECO:0000256" key="11">
    <source>
        <dbReference type="ARBA" id="ARBA00033245"/>
    </source>
</evidence>
<comment type="caution">
    <text evidence="13">Lacks conserved residue(s) required for the propagation of feature annotation.</text>
</comment>
<dbReference type="PANTHER" id="PTHR12428">
    <property type="entry name" value="OXA1"/>
    <property type="match status" value="1"/>
</dbReference>
<dbReference type="EMBL" id="VIKR01000007">
    <property type="protein sequence ID" value="TQV71066.1"/>
    <property type="molecule type" value="Genomic_DNA"/>
</dbReference>
<evidence type="ECO:0000256" key="1">
    <source>
        <dbReference type="ARBA" id="ARBA00004429"/>
    </source>
</evidence>
<dbReference type="Pfam" id="PF02096">
    <property type="entry name" value="60KD_IMP"/>
    <property type="match status" value="1"/>
</dbReference>
<comment type="caution">
    <text evidence="17">The sequence shown here is derived from an EMBL/GenBank/DDBJ whole genome shotgun (WGS) entry which is preliminary data.</text>
</comment>
<dbReference type="InterPro" id="IPR047196">
    <property type="entry name" value="YidC_ALB_C"/>
</dbReference>
<evidence type="ECO:0000256" key="5">
    <source>
        <dbReference type="ARBA" id="ARBA00022475"/>
    </source>
</evidence>
<evidence type="ECO:0000256" key="7">
    <source>
        <dbReference type="ARBA" id="ARBA00022927"/>
    </source>
</evidence>
<evidence type="ECO:0000256" key="13">
    <source>
        <dbReference type="HAMAP-Rule" id="MF_01810"/>
    </source>
</evidence>
<dbReference type="Pfam" id="PF14849">
    <property type="entry name" value="YidC_periplas"/>
    <property type="match status" value="1"/>
</dbReference>
<feature type="transmembrane region" description="Helical" evidence="13">
    <location>
        <begin position="365"/>
        <end position="394"/>
    </location>
</feature>
<dbReference type="GO" id="GO:0005886">
    <property type="term" value="C:plasma membrane"/>
    <property type="evidence" value="ECO:0007669"/>
    <property type="project" value="UniProtKB-SubCell"/>
</dbReference>
<dbReference type="NCBIfam" id="NF002352">
    <property type="entry name" value="PRK01318.1-3"/>
    <property type="match status" value="1"/>
</dbReference>
<evidence type="ECO:0000313" key="17">
    <source>
        <dbReference type="EMBL" id="TQV71066.1"/>
    </source>
</evidence>
<evidence type="ECO:0000256" key="6">
    <source>
        <dbReference type="ARBA" id="ARBA00022692"/>
    </source>
</evidence>
<comment type="function">
    <text evidence="13">Required for the insertion and/or proper folding and/or complex formation of integral membrane proteins into the membrane. Involved in integration of membrane proteins that insert both dependently and independently of the Sec translocase complex, as well as at least some lipoproteins. Aids folding of multispanning membrane proteins.</text>
</comment>
<dbReference type="CDD" id="cd19961">
    <property type="entry name" value="EcYidC-like_peri"/>
    <property type="match status" value="1"/>
</dbReference>
<dbReference type="PRINTS" id="PR00701">
    <property type="entry name" value="60KDINNERMP"/>
</dbReference>
<evidence type="ECO:0000256" key="14">
    <source>
        <dbReference type="SAM" id="MobiDB-lite"/>
    </source>
</evidence>
<dbReference type="Gene3D" id="2.70.98.90">
    <property type="match status" value="1"/>
</dbReference>
<evidence type="ECO:0000256" key="12">
    <source>
        <dbReference type="ARBA" id="ARBA00033342"/>
    </source>
</evidence>
<keyword evidence="10 13" id="KW-0143">Chaperone</keyword>
<protein>
    <recommendedName>
        <fullName evidence="3 13">Membrane protein insertase YidC</fullName>
    </recommendedName>
    <alternativeName>
        <fullName evidence="12 13">Foldase YidC</fullName>
    </alternativeName>
    <alternativeName>
        <fullName evidence="11 13">Membrane integrase YidC</fullName>
    </alternativeName>
    <alternativeName>
        <fullName evidence="13">Membrane protein YidC</fullName>
    </alternativeName>
</protein>
<evidence type="ECO:0000259" key="15">
    <source>
        <dbReference type="Pfam" id="PF02096"/>
    </source>
</evidence>
<evidence type="ECO:0000256" key="4">
    <source>
        <dbReference type="ARBA" id="ARBA00022448"/>
    </source>
</evidence>
<gene>
    <name evidence="13 17" type="primary">yidC</name>
    <name evidence="17" type="ORF">FLL45_22325</name>
</gene>
<dbReference type="RefSeq" id="WP_142944283.1">
    <property type="nucleotide sequence ID" value="NZ_VIKR01000007.1"/>
</dbReference>
<dbReference type="GO" id="GO:0032977">
    <property type="term" value="F:membrane insertase activity"/>
    <property type="evidence" value="ECO:0007669"/>
    <property type="project" value="InterPro"/>
</dbReference>
<dbReference type="OrthoDB" id="9780552at2"/>
<proteinExistence type="inferred from homology"/>
<dbReference type="InterPro" id="IPR001708">
    <property type="entry name" value="YidC/ALB3/OXA1/COX18"/>
</dbReference>